<proteinExistence type="predicted"/>
<dbReference type="SMART" id="SM00490">
    <property type="entry name" value="HELICc"/>
    <property type="match status" value="1"/>
</dbReference>
<reference evidence="2 3" key="1">
    <citation type="submission" date="2024-02" db="EMBL/GenBank/DDBJ databases">
        <authorList>
            <person name="Chen Y."/>
            <person name="Shah S."/>
            <person name="Dougan E. K."/>
            <person name="Thang M."/>
            <person name="Chan C."/>
        </authorList>
    </citation>
    <scope>NUCLEOTIDE SEQUENCE [LARGE SCALE GENOMIC DNA]</scope>
</reference>
<dbReference type="PANTHER" id="PTHR18934">
    <property type="entry name" value="ATP-DEPENDENT RNA HELICASE"/>
    <property type="match status" value="1"/>
</dbReference>
<protein>
    <recommendedName>
        <fullName evidence="1">Helicase C-terminal domain-containing protein</fullName>
    </recommendedName>
</protein>
<evidence type="ECO:0000313" key="2">
    <source>
        <dbReference type="EMBL" id="CAK9068228.1"/>
    </source>
</evidence>
<gene>
    <name evidence="2" type="ORF">CCMP2556_LOCUS33511</name>
</gene>
<sequence>MMEITKMHERLRGNPLFSDPSSCLVLTLHSMLSGEDHAKVFDAPRKGVRKIVLSTNIAETGVTIPDVVFVVDSGKVKCQRYHEPSNTSSLKEQFISKAEAMSIVIHAWRHTCNSRDGLSPAY</sequence>
<feature type="domain" description="Helicase C-terminal" evidence="1">
    <location>
        <begin position="1"/>
        <end position="122"/>
    </location>
</feature>
<organism evidence="2 3">
    <name type="scientific">Durusdinium trenchii</name>
    <dbReference type="NCBI Taxonomy" id="1381693"/>
    <lineage>
        <taxon>Eukaryota</taxon>
        <taxon>Sar</taxon>
        <taxon>Alveolata</taxon>
        <taxon>Dinophyceae</taxon>
        <taxon>Suessiales</taxon>
        <taxon>Symbiodiniaceae</taxon>
        <taxon>Durusdinium</taxon>
    </lineage>
</organism>
<dbReference type="Pfam" id="PF00271">
    <property type="entry name" value="Helicase_C"/>
    <property type="match status" value="1"/>
</dbReference>
<accession>A0ABP0NXU5</accession>
<dbReference type="Gene3D" id="3.40.50.300">
    <property type="entry name" value="P-loop containing nucleotide triphosphate hydrolases"/>
    <property type="match status" value="1"/>
</dbReference>
<dbReference type="CDD" id="cd18791">
    <property type="entry name" value="SF2_C_RHA"/>
    <property type="match status" value="1"/>
</dbReference>
<dbReference type="PROSITE" id="PS51194">
    <property type="entry name" value="HELICASE_CTER"/>
    <property type="match status" value="1"/>
</dbReference>
<dbReference type="SUPFAM" id="SSF52540">
    <property type="entry name" value="P-loop containing nucleoside triphosphate hydrolases"/>
    <property type="match status" value="1"/>
</dbReference>
<dbReference type="EMBL" id="CAXAMN010022306">
    <property type="protein sequence ID" value="CAK9068228.1"/>
    <property type="molecule type" value="Genomic_DNA"/>
</dbReference>
<dbReference type="Proteomes" id="UP001642484">
    <property type="component" value="Unassembled WGS sequence"/>
</dbReference>
<dbReference type="InterPro" id="IPR027417">
    <property type="entry name" value="P-loop_NTPase"/>
</dbReference>
<evidence type="ECO:0000259" key="1">
    <source>
        <dbReference type="PROSITE" id="PS51194"/>
    </source>
</evidence>
<keyword evidence="3" id="KW-1185">Reference proteome</keyword>
<name>A0ABP0NXU5_9DINO</name>
<dbReference type="InterPro" id="IPR001650">
    <property type="entry name" value="Helicase_C-like"/>
</dbReference>
<evidence type="ECO:0000313" key="3">
    <source>
        <dbReference type="Proteomes" id="UP001642484"/>
    </source>
</evidence>
<comment type="caution">
    <text evidence="2">The sequence shown here is derived from an EMBL/GenBank/DDBJ whole genome shotgun (WGS) entry which is preliminary data.</text>
</comment>
<dbReference type="PANTHER" id="PTHR18934:SF264">
    <property type="entry name" value="ATP-DEPENDENT RNA HELICASE DHX29"/>
    <property type="match status" value="1"/>
</dbReference>